<dbReference type="STRING" id="764298.STRMA_1444"/>
<reference evidence="2 3" key="1">
    <citation type="journal article" date="2014" name="Int. J. Syst. Evol. Microbiol.">
        <title>Phylogenomics and the dynamic genome evolution of the genus Streptococcus.</title>
        <authorList>
            <consortium name="The Broad Institute Genome Sequencing Platform"/>
            <person name="Richards V.P."/>
            <person name="Palmer S.R."/>
            <person name="Pavinski Bitar P.D."/>
            <person name="Qin X."/>
            <person name="Weinstock G.M."/>
            <person name="Highlander S.K."/>
            <person name="Town C.D."/>
            <person name="Burne R.A."/>
            <person name="Stanhope M.J."/>
        </authorList>
    </citation>
    <scope>NUCLEOTIDE SEQUENCE [LARGE SCALE GENOMIC DNA]</scope>
    <source>
        <strain evidence="2 3">NCTC 11558</strain>
    </source>
</reference>
<protein>
    <submittedName>
        <fullName evidence="2">Uncharacterized protein</fullName>
    </submittedName>
</protein>
<keyword evidence="1" id="KW-0812">Transmembrane</keyword>
<keyword evidence="1" id="KW-0472">Membrane</keyword>
<proteinExistence type="predicted"/>
<keyword evidence="3" id="KW-1185">Reference proteome</keyword>
<dbReference type="Proteomes" id="UP000003573">
    <property type="component" value="Unassembled WGS sequence"/>
</dbReference>
<name>G5JW30_9STRE</name>
<comment type="caution">
    <text evidence="2">The sequence shown here is derived from an EMBL/GenBank/DDBJ whole genome shotgun (WGS) entry which is preliminary data.</text>
</comment>
<organism evidence="2 3">
    <name type="scientific">Streptococcus macacae NCTC 11558</name>
    <dbReference type="NCBI Taxonomy" id="764298"/>
    <lineage>
        <taxon>Bacteria</taxon>
        <taxon>Bacillati</taxon>
        <taxon>Bacillota</taxon>
        <taxon>Bacilli</taxon>
        <taxon>Lactobacillales</taxon>
        <taxon>Streptococcaceae</taxon>
        <taxon>Streptococcus</taxon>
    </lineage>
</organism>
<evidence type="ECO:0000256" key="1">
    <source>
        <dbReference type="SAM" id="Phobius"/>
    </source>
</evidence>
<gene>
    <name evidence="2" type="ORF">STRMA_1444</name>
</gene>
<sequence>MRKEVKIKLLAIAVMSASFILLSLYFYNFVNKNTYLGIKVSETGAHIERIYVGGTQKMKKFTNIKTFQNSS</sequence>
<accession>G5JW30</accession>
<keyword evidence="1" id="KW-1133">Transmembrane helix</keyword>
<dbReference type="AlphaFoldDB" id="G5JW30"/>
<dbReference type="EMBL" id="AEUW02000001">
    <property type="protein sequence ID" value="EHJ52448.1"/>
    <property type="molecule type" value="Genomic_DNA"/>
</dbReference>
<feature type="transmembrane region" description="Helical" evidence="1">
    <location>
        <begin position="7"/>
        <end position="27"/>
    </location>
</feature>
<evidence type="ECO:0000313" key="3">
    <source>
        <dbReference type="Proteomes" id="UP000003573"/>
    </source>
</evidence>
<evidence type="ECO:0000313" key="2">
    <source>
        <dbReference type="EMBL" id="EHJ52448.1"/>
    </source>
</evidence>